<feature type="compositionally biased region" description="Basic and acidic residues" evidence="1">
    <location>
        <begin position="281"/>
        <end position="290"/>
    </location>
</feature>
<sequence length="465" mass="51895">MPPVTPQASSPDGPSIEPANKTCLTLSQQAEFRRLRFVKTILKSPDWELLDTIRVDHETHCFLARKEARAAAIDWTACHTFKVAMDRDPLDPGANWHRFFFGGMTAAEAAAYSASISAAGPALFQAPAGQEVDKVNAPPPLRSFGSDESTVFTFSEPERADADDHPQRQVAWELRSESLHAIQALNSSSRALADREEGKTYLARADDAAAPLTEDFAFVLRPCEQVSPVDAGAWRAHWRRGVFRRKFGVGEGGRRFEEFCKEPVSKLPETRVSALTERLLEEEREEKGDADGEEESRDDYDDDAAADEKTARIRADMRERVTRATTRRSTGSSAGSRTRAPTRIPNEVEFPWDVREGHSAEGSGMVYVPYRMLGHVRRLWKELAWASMREMRYVDLGLDVPVVHAICCNCSGVMCEGEFHCSACNLHKLCKDCSVGVPMGYITRLEEEGFTRGLMDTVDREDEGC</sequence>
<feature type="compositionally biased region" description="Basic and acidic residues" evidence="1">
    <location>
        <begin position="306"/>
        <end position="322"/>
    </location>
</feature>
<comment type="caution">
    <text evidence="2">The sequence shown here is derived from an EMBL/GenBank/DDBJ whole genome shotgun (WGS) entry which is preliminary data.</text>
</comment>
<gene>
    <name evidence="2" type="ORF">NKR19_g8963</name>
</gene>
<proteinExistence type="predicted"/>
<keyword evidence="3" id="KW-1185">Reference proteome</keyword>
<feature type="compositionally biased region" description="Low complexity" evidence="1">
    <location>
        <begin position="323"/>
        <end position="339"/>
    </location>
</feature>
<name>A0AA38VLA0_9PEZI</name>
<reference evidence="2" key="1">
    <citation type="submission" date="2022-07" db="EMBL/GenBank/DDBJ databases">
        <title>Fungi with potential for degradation of polypropylene.</title>
        <authorList>
            <person name="Gostincar C."/>
        </authorList>
    </citation>
    <scope>NUCLEOTIDE SEQUENCE</scope>
    <source>
        <strain evidence="2">EXF-13287</strain>
    </source>
</reference>
<organism evidence="2 3">
    <name type="scientific">Coniochaeta hoffmannii</name>
    <dbReference type="NCBI Taxonomy" id="91930"/>
    <lineage>
        <taxon>Eukaryota</taxon>
        <taxon>Fungi</taxon>
        <taxon>Dikarya</taxon>
        <taxon>Ascomycota</taxon>
        <taxon>Pezizomycotina</taxon>
        <taxon>Sordariomycetes</taxon>
        <taxon>Sordariomycetidae</taxon>
        <taxon>Coniochaetales</taxon>
        <taxon>Coniochaetaceae</taxon>
        <taxon>Coniochaeta</taxon>
    </lineage>
</organism>
<dbReference type="Proteomes" id="UP001174691">
    <property type="component" value="Unassembled WGS sequence"/>
</dbReference>
<evidence type="ECO:0000313" key="3">
    <source>
        <dbReference type="Proteomes" id="UP001174691"/>
    </source>
</evidence>
<protein>
    <submittedName>
        <fullName evidence="2">Uncharacterized protein</fullName>
    </submittedName>
</protein>
<dbReference type="AlphaFoldDB" id="A0AA38VLA0"/>
<feature type="compositionally biased region" description="Acidic residues" evidence="1">
    <location>
        <begin position="291"/>
        <end position="305"/>
    </location>
</feature>
<accession>A0AA38VLA0</accession>
<evidence type="ECO:0000256" key="1">
    <source>
        <dbReference type="SAM" id="MobiDB-lite"/>
    </source>
</evidence>
<dbReference type="EMBL" id="JANBVN010000197">
    <property type="protein sequence ID" value="KAJ9133632.1"/>
    <property type="molecule type" value="Genomic_DNA"/>
</dbReference>
<feature type="region of interest" description="Disordered" evidence="1">
    <location>
        <begin position="281"/>
        <end position="341"/>
    </location>
</feature>
<evidence type="ECO:0000313" key="2">
    <source>
        <dbReference type="EMBL" id="KAJ9133632.1"/>
    </source>
</evidence>